<dbReference type="OrthoDB" id="5817083at2759"/>
<dbReference type="GO" id="GO:0016020">
    <property type="term" value="C:membrane"/>
    <property type="evidence" value="ECO:0007669"/>
    <property type="project" value="UniProtKB-SubCell"/>
</dbReference>
<accession>A0A1G4IVN7</accession>
<evidence type="ECO:0000256" key="7">
    <source>
        <dbReference type="ARBA" id="ARBA00023136"/>
    </source>
</evidence>
<dbReference type="EMBL" id="LT598478">
    <property type="protein sequence ID" value="SCU81042.1"/>
    <property type="molecule type" value="Genomic_DNA"/>
</dbReference>
<dbReference type="AlphaFoldDB" id="A0A1G4IVN7"/>
<evidence type="ECO:0000256" key="5">
    <source>
        <dbReference type="ARBA" id="ARBA00022833"/>
    </source>
</evidence>
<dbReference type="GO" id="GO:0008270">
    <property type="term" value="F:zinc ion binding"/>
    <property type="evidence" value="ECO:0007669"/>
    <property type="project" value="UniProtKB-KW"/>
</dbReference>
<dbReference type="InterPro" id="IPR011016">
    <property type="entry name" value="Znf_RING-CH"/>
</dbReference>
<dbReference type="Proteomes" id="UP000191144">
    <property type="component" value="Chromosome B"/>
</dbReference>
<proteinExistence type="predicted"/>
<evidence type="ECO:0000256" key="6">
    <source>
        <dbReference type="ARBA" id="ARBA00022989"/>
    </source>
</evidence>
<keyword evidence="7" id="KW-0472">Membrane</keyword>
<evidence type="ECO:0000256" key="1">
    <source>
        <dbReference type="ARBA" id="ARBA00004141"/>
    </source>
</evidence>
<keyword evidence="5" id="KW-0862">Zinc</keyword>
<keyword evidence="2" id="KW-0812">Transmembrane</keyword>
<gene>
    <name evidence="9" type="ORF">LAME_0B05446G</name>
</gene>
<dbReference type="PROSITE" id="PS51292">
    <property type="entry name" value="ZF_RING_CH"/>
    <property type="match status" value="1"/>
</dbReference>
<evidence type="ECO:0000259" key="8">
    <source>
        <dbReference type="PROSITE" id="PS51292"/>
    </source>
</evidence>
<keyword evidence="3" id="KW-0479">Metal-binding</keyword>
<protein>
    <submittedName>
        <fullName evidence="9">LAME_0B05446g1_1</fullName>
    </submittedName>
</protein>
<keyword evidence="6" id="KW-1133">Transmembrane helix</keyword>
<evidence type="ECO:0000313" key="9">
    <source>
        <dbReference type="EMBL" id="SCU81042.1"/>
    </source>
</evidence>
<evidence type="ECO:0000313" key="10">
    <source>
        <dbReference type="Proteomes" id="UP000191144"/>
    </source>
</evidence>
<dbReference type="InterPro" id="IPR013083">
    <property type="entry name" value="Znf_RING/FYVE/PHD"/>
</dbReference>
<dbReference type="PANTHER" id="PTHR46283">
    <property type="entry name" value="E3 UBIQUITIN-PROTEIN LIGASE MARCH5"/>
    <property type="match status" value="1"/>
</dbReference>
<keyword evidence="4" id="KW-0863">Zinc-finger</keyword>
<comment type="subcellular location">
    <subcellularLocation>
        <location evidence="1">Membrane</location>
        <topology evidence="1">Multi-pass membrane protein</topology>
    </subcellularLocation>
</comment>
<organism evidence="9 10">
    <name type="scientific">Lachancea meyersii CBS 8951</name>
    <dbReference type="NCBI Taxonomy" id="1266667"/>
    <lineage>
        <taxon>Eukaryota</taxon>
        <taxon>Fungi</taxon>
        <taxon>Dikarya</taxon>
        <taxon>Ascomycota</taxon>
        <taxon>Saccharomycotina</taxon>
        <taxon>Saccharomycetes</taxon>
        <taxon>Saccharomycetales</taxon>
        <taxon>Saccharomycetaceae</taxon>
        <taxon>Lachancea</taxon>
    </lineage>
</organism>
<evidence type="ECO:0000256" key="2">
    <source>
        <dbReference type="ARBA" id="ARBA00022692"/>
    </source>
</evidence>
<sequence>MVEEETKCWICLCSGDECPPMGSLNDAHDWVHPCRCSLVAHRKCLLEWVSRNHLDYKNEVLNNFSNEGLNIWFESINISDAYSWLHLAAGNLQPLSWFGVRNLRSDAFPNELRSFDPIEISQVFLGEIDESVVRNVAEAMAAGAREVSFAEDLSLRKSRKLVINTVCPQCNAPILLKTSRGIIVPTSVLISKTLNWFSKTITQTTILGTVGGSLLFSFGGLLTSWGLRILTTLAPESTLLKLLDLQTASSLYQAFQKNQIGIRQIMLLGLAPIYLLSFRFENRFMSWPKRLYPLLFLKPGEALGMNVKRFLLLQYPASVLNDSFKALVYNPIYFSWVHRVKPYFVCDRMSLQQLKLYEAEQQYLETQRDLEERNHNSQGILAKMLNPFRSGTEEPIAQGISARRLTMLTRFDYSQALIETTFWEKIGSTILWPAAGKLIHDAVLSKSAWFKSFLSQCTSTPNDGLYLGNLIGCCAVVLLKDLVHFFITWRRVRQLESMEVMEYMSTEWEYILNRKIGQILNHLTALGEDEESQSILNEHVNSMLAGPYRDQWVDISANIPTLAGKVNFFRYLAMKMGIERSAAFRKTKTGIMSHLGHR</sequence>
<evidence type="ECO:0000256" key="4">
    <source>
        <dbReference type="ARBA" id="ARBA00022771"/>
    </source>
</evidence>
<dbReference type="Gene3D" id="3.30.40.10">
    <property type="entry name" value="Zinc/RING finger domain, C3HC4 (zinc finger)"/>
    <property type="match status" value="1"/>
</dbReference>
<keyword evidence="10" id="KW-1185">Reference proteome</keyword>
<feature type="domain" description="RING-CH-type" evidence="8">
    <location>
        <begin position="1"/>
        <end position="68"/>
    </location>
</feature>
<reference evidence="10" key="1">
    <citation type="submission" date="2016-03" db="EMBL/GenBank/DDBJ databases">
        <authorList>
            <person name="Devillers Hugo."/>
        </authorList>
    </citation>
    <scope>NUCLEOTIDE SEQUENCE [LARGE SCALE GENOMIC DNA]</scope>
</reference>
<evidence type="ECO:0000256" key="3">
    <source>
        <dbReference type="ARBA" id="ARBA00022723"/>
    </source>
</evidence>
<name>A0A1G4IVN7_9SACH</name>